<evidence type="ECO:0000313" key="8">
    <source>
        <dbReference type="Proteomes" id="UP000265515"/>
    </source>
</evidence>
<evidence type="ECO:0000256" key="4">
    <source>
        <dbReference type="ARBA" id="ARBA00023136"/>
    </source>
</evidence>
<feature type="transmembrane region" description="Helical" evidence="6">
    <location>
        <begin position="20"/>
        <end position="45"/>
    </location>
</feature>
<keyword evidence="8" id="KW-1185">Reference proteome</keyword>
<dbReference type="GO" id="GO:0016020">
    <property type="term" value="C:membrane"/>
    <property type="evidence" value="ECO:0007669"/>
    <property type="project" value="UniProtKB-SubCell"/>
</dbReference>
<dbReference type="GO" id="GO:0016757">
    <property type="term" value="F:glycosyltransferase activity"/>
    <property type="evidence" value="ECO:0007669"/>
    <property type="project" value="UniProtKB-KW"/>
</dbReference>
<dbReference type="PANTHER" id="PTHR31042">
    <property type="entry name" value="CORE-2/I-BRANCHING BETA-1,6-N-ACETYLGLUCOSAMINYLTRANSFERASE FAMILY PROTEIN-RELATED"/>
    <property type="match status" value="1"/>
</dbReference>
<dbReference type="AlphaFoldDB" id="A0A388KSH0"/>
<dbReference type="STRING" id="69332.A0A388KSH0"/>
<keyword evidence="5" id="KW-0325">Glycoprotein</keyword>
<proteinExistence type="predicted"/>
<evidence type="ECO:0000256" key="5">
    <source>
        <dbReference type="ARBA" id="ARBA00023180"/>
    </source>
</evidence>
<evidence type="ECO:0008006" key="9">
    <source>
        <dbReference type="Google" id="ProtNLM"/>
    </source>
</evidence>
<dbReference type="OMA" id="QNDARCT"/>
<gene>
    <name evidence="7" type="ORF">CBR_g12603</name>
</gene>
<evidence type="ECO:0000256" key="2">
    <source>
        <dbReference type="ARBA" id="ARBA00022676"/>
    </source>
</evidence>
<protein>
    <recommendedName>
        <fullName evidence="9">Core-2/I-branching beta-1,6-N-acetylglucosaminyltransferase family protein</fullName>
    </recommendedName>
</protein>
<evidence type="ECO:0000256" key="1">
    <source>
        <dbReference type="ARBA" id="ARBA00004606"/>
    </source>
</evidence>
<dbReference type="OrthoDB" id="191334at2759"/>
<comment type="caution">
    <text evidence="7">The sequence shown here is derived from an EMBL/GenBank/DDBJ whole genome shotgun (WGS) entry which is preliminary data.</text>
</comment>
<organism evidence="7 8">
    <name type="scientific">Chara braunii</name>
    <name type="common">Braun's stonewort</name>
    <dbReference type="NCBI Taxonomy" id="69332"/>
    <lineage>
        <taxon>Eukaryota</taxon>
        <taxon>Viridiplantae</taxon>
        <taxon>Streptophyta</taxon>
        <taxon>Charophyceae</taxon>
        <taxon>Charales</taxon>
        <taxon>Characeae</taxon>
        <taxon>Chara</taxon>
    </lineage>
</organism>
<comment type="subcellular location">
    <subcellularLocation>
        <location evidence="1">Membrane</location>
        <topology evidence="1">Single-pass type II membrane protein</topology>
    </subcellularLocation>
</comment>
<evidence type="ECO:0000313" key="7">
    <source>
        <dbReference type="EMBL" id="GBG72883.1"/>
    </source>
</evidence>
<keyword evidence="3" id="KW-0808">Transferase</keyword>
<keyword evidence="2" id="KW-0328">Glycosyltransferase</keyword>
<reference evidence="7 8" key="1">
    <citation type="journal article" date="2018" name="Cell">
        <title>The Chara Genome: Secondary Complexity and Implications for Plant Terrestrialization.</title>
        <authorList>
            <person name="Nishiyama T."/>
            <person name="Sakayama H."/>
            <person name="Vries J.D."/>
            <person name="Buschmann H."/>
            <person name="Saint-Marcoux D."/>
            <person name="Ullrich K.K."/>
            <person name="Haas F.B."/>
            <person name="Vanderstraeten L."/>
            <person name="Becker D."/>
            <person name="Lang D."/>
            <person name="Vosolsobe S."/>
            <person name="Rombauts S."/>
            <person name="Wilhelmsson P.K.I."/>
            <person name="Janitza P."/>
            <person name="Kern R."/>
            <person name="Heyl A."/>
            <person name="Rumpler F."/>
            <person name="Villalobos L.I.A.C."/>
            <person name="Clay J.M."/>
            <person name="Skokan R."/>
            <person name="Toyoda A."/>
            <person name="Suzuki Y."/>
            <person name="Kagoshima H."/>
            <person name="Schijlen E."/>
            <person name="Tajeshwar N."/>
            <person name="Catarino B."/>
            <person name="Hetherington A.J."/>
            <person name="Saltykova A."/>
            <person name="Bonnot C."/>
            <person name="Breuninger H."/>
            <person name="Symeonidi A."/>
            <person name="Radhakrishnan G.V."/>
            <person name="Van Nieuwerburgh F."/>
            <person name="Deforce D."/>
            <person name="Chang C."/>
            <person name="Karol K.G."/>
            <person name="Hedrich R."/>
            <person name="Ulvskov P."/>
            <person name="Glockner G."/>
            <person name="Delwiche C.F."/>
            <person name="Petrasek J."/>
            <person name="Van de Peer Y."/>
            <person name="Friml J."/>
            <person name="Beilby M."/>
            <person name="Dolan L."/>
            <person name="Kohara Y."/>
            <person name="Sugano S."/>
            <person name="Fujiyama A."/>
            <person name="Delaux P.-M."/>
            <person name="Quint M."/>
            <person name="TheiBen G."/>
            <person name="Hagemann M."/>
            <person name="Harholt J."/>
            <person name="Dunand C."/>
            <person name="Zachgo S."/>
            <person name="Langdale J."/>
            <person name="Maumus F."/>
            <person name="Straeten D.V.D."/>
            <person name="Gould S.B."/>
            <person name="Rensing S.A."/>
        </authorList>
    </citation>
    <scope>NUCLEOTIDE SEQUENCE [LARGE SCALE GENOMIC DNA]</scope>
    <source>
        <strain evidence="7 8">S276</strain>
    </source>
</reference>
<evidence type="ECO:0000256" key="3">
    <source>
        <dbReference type="ARBA" id="ARBA00022679"/>
    </source>
</evidence>
<sequence length="429" mass="48810">MPPPLPPPSQLSRRGFSSPIWICLLLSNVFFAGILFGVSICVHYPTHFQAAPSSSITDLRRDLLCLLRPPLSSSPARAITNGEHDEGCDPSVGPERLPALQGTFYRILVPLAGGGPRRGLEKKMCLRLASETFRLLSHVLSDEELLSLGSANTLRPVANQSWPSKVAFLFLTRGPLPFAPLWQRFFRGHEDKFSVYVHATPGFSFSEDSPEVFQSAMIRSQKVRWGEPSLVDAERRLLATALVDFQNQRFVLLSESCVPITNFTYVYKYLMGTNKSFTDCINDQSPWGRGRYRWEMMPEIHIDQWRKGAQWFGLNRQHAVAVISDSKYYPKLRKYCVPHCYVDEHYLPTMLSIIDARGLANRTTTYTDWSRGGQHPRTFSAQDITAEFIRSIQNDARCTYNGQPNQPCWLFARKFEPSALHPLMKTLQF</sequence>
<keyword evidence="4 6" id="KW-0472">Membrane</keyword>
<evidence type="ECO:0000256" key="6">
    <source>
        <dbReference type="SAM" id="Phobius"/>
    </source>
</evidence>
<dbReference type="Proteomes" id="UP000265515">
    <property type="component" value="Unassembled WGS sequence"/>
</dbReference>
<dbReference type="Pfam" id="PF02485">
    <property type="entry name" value="Branch"/>
    <property type="match status" value="1"/>
</dbReference>
<name>A0A388KSH0_CHABU</name>
<dbReference type="InterPro" id="IPR044174">
    <property type="entry name" value="BC10-like"/>
</dbReference>
<keyword evidence="6" id="KW-1133">Transmembrane helix</keyword>
<dbReference type="InterPro" id="IPR003406">
    <property type="entry name" value="Glyco_trans_14"/>
</dbReference>
<accession>A0A388KSH0</accession>
<dbReference type="PANTHER" id="PTHR31042:SF8">
    <property type="entry name" value="CORE-2_I-BRANCHING BETA-1,6-N-ACETYLGLUCOSAMINYLTRANSFERASE FAMILY PROTEIN"/>
    <property type="match status" value="1"/>
</dbReference>
<keyword evidence="6" id="KW-0812">Transmembrane</keyword>
<dbReference type="EMBL" id="BFEA01000173">
    <property type="protein sequence ID" value="GBG72883.1"/>
    <property type="molecule type" value="Genomic_DNA"/>
</dbReference>
<dbReference type="Gramene" id="GBG72883">
    <property type="protein sequence ID" value="GBG72883"/>
    <property type="gene ID" value="CBR_g12603"/>
</dbReference>